<dbReference type="PROSITE" id="PS51257">
    <property type="entry name" value="PROKAR_LIPOPROTEIN"/>
    <property type="match status" value="1"/>
</dbReference>
<dbReference type="Proteomes" id="UP000054359">
    <property type="component" value="Unassembled WGS sequence"/>
</dbReference>
<reference evidence="1 2" key="1">
    <citation type="submission" date="2013-11" db="EMBL/GenBank/DDBJ databases">
        <title>Genome sequencing of Stegodyphus mimosarum.</title>
        <authorList>
            <person name="Bechsgaard J."/>
        </authorList>
    </citation>
    <scope>NUCLEOTIDE SEQUENCE [LARGE SCALE GENOMIC DNA]</scope>
</reference>
<evidence type="ECO:0000313" key="2">
    <source>
        <dbReference type="Proteomes" id="UP000054359"/>
    </source>
</evidence>
<accession>A0A087UZ03</accession>
<gene>
    <name evidence="1" type="ORF">X975_21775</name>
</gene>
<organism evidence="1 2">
    <name type="scientific">Stegodyphus mimosarum</name>
    <name type="common">African social velvet spider</name>
    <dbReference type="NCBI Taxonomy" id="407821"/>
    <lineage>
        <taxon>Eukaryota</taxon>
        <taxon>Metazoa</taxon>
        <taxon>Ecdysozoa</taxon>
        <taxon>Arthropoda</taxon>
        <taxon>Chelicerata</taxon>
        <taxon>Arachnida</taxon>
        <taxon>Araneae</taxon>
        <taxon>Araneomorphae</taxon>
        <taxon>Entelegynae</taxon>
        <taxon>Eresoidea</taxon>
        <taxon>Eresidae</taxon>
        <taxon>Stegodyphus</taxon>
    </lineage>
</organism>
<keyword evidence="2" id="KW-1185">Reference proteome</keyword>
<proteinExistence type="predicted"/>
<sequence length="40" mass="4945">MLYYKLVVLTYQYMVFACLQHIKELNNMEELMQQTTEQKQ</sequence>
<feature type="non-terminal residue" evidence="1">
    <location>
        <position position="40"/>
    </location>
</feature>
<protein>
    <submittedName>
        <fullName evidence="1">Uncharacterized protein</fullName>
    </submittedName>
</protein>
<dbReference type="EMBL" id="KK122367">
    <property type="protein sequence ID" value="KFM82592.1"/>
    <property type="molecule type" value="Genomic_DNA"/>
</dbReference>
<dbReference type="AlphaFoldDB" id="A0A087UZ03"/>
<name>A0A087UZ03_STEMI</name>
<evidence type="ECO:0000313" key="1">
    <source>
        <dbReference type="EMBL" id="KFM82592.1"/>
    </source>
</evidence>